<dbReference type="KEGG" id="mkm:Mkms_5734"/>
<reference evidence="2" key="1">
    <citation type="submission" date="2006-12" db="EMBL/GenBank/DDBJ databases">
        <title>Complete sequence of plasmid pMKMS01 of Mycobacterium sp. KMS.</title>
        <authorList>
            <consortium name="US DOE Joint Genome Institute"/>
            <person name="Copeland A."/>
            <person name="Lucas S."/>
            <person name="Lapidus A."/>
            <person name="Barry K."/>
            <person name="Detter J.C."/>
            <person name="Glavina del Rio T."/>
            <person name="Hammon N."/>
            <person name="Israni S."/>
            <person name="Dalin E."/>
            <person name="Tice H."/>
            <person name="Pitluck S."/>
            <person name="Kiss H."/>
            <person name="Brettin T."/>
            <person name="Bruce D."/>
            <person name="Han C."/>
            <person name="Tapia R."/>
            <person name="Gilna P."/>
            <person name="Schmutz J."/>
            <person name="Larimer F."/>
            <person name="Land M."/>
            <person name="Hauser L."/>
            <person name="Kyrpides N."/>
            <person name="Mikhailova N."/>
            <person name="Miller C.D."/>
            <person name="Richardson P."/>
        </authorList>
    </citation>
    <scope>NUCLEOTIDE SEQUENCE [LARGE SCALE GENOMIC DNA]</scope>
    <source>
        <strain evidence="2">KMS</strain>
        <plasmid evidence="2">pMKMS01</plasmid>
    </source>
</reference>
<sequence length="42" mass="4156">MLIHELAEVVVISNGARAGRAKPLPLAPTGQPATAHAAAAPS</sequence>
<dbReference type="HOGENOM" id="CLU_3254390_0_0_11"/>
<dbReference type="EMBL" id="CP000519">
    <property type="protein sequence ID" value="ABL94911.1"/>
    <property type="molecule type" value="Genomic_DNA"/>
</dbReference>
<protein>
    <submittedName>
        <fullName evidence="2">Uncharacterized protein</fullName>
    </submittedName>
</protein>
<proteinExistence type="predicted"/>
<gene>
    <name evidence="2" type="ordered locus">Mkms_5734</name>
</gene>
<feature type="compositionally biased region" description="Low complexity" evidence="1">
    <location>
        <begin position="27"/>
        <end position="42"/>
    </location>
</feature>
<dbReference type="AlphaFoldDB" id="A1UQ03"/>
<evidence type="ECO:0000313" key="2">
    <source>
        <dbReference type="EMBL" id="ABL94911.1"/>
    </source>
</evidence>
<geneLocation type="plasmid" evidence="2">
    <name>pMKMS01</name>
</geneLocation>
<accession>A1UQ03</accession>
<name>A1UQ03_MYCSK</name>
<feature type="region of interest" description="Disordered" evidence="1">
    <location>
        <begin position="20"/>
        <end position="42"/>
    </location>
</feature>
<organism evidence="2">
    <name type="scientific">Mycobacterium sp. (strain KMS)</name>
    <dbReference type="NCBI Taxonomy" id="189918"/>
    <lineage>
        <taxon>Bacteria</taxon>
        <taxon>Bacillati</taxon>
        <taxon>Actinomycetota</taxon>
        <taxon>Actinomycetes</taxon>
        <taxon>Mycobacteriales</taxon>
        <taxon>Mycobacteriaceae</taxon>
        <taxon>Mycobacterium</taxon>
    </lineage>
</organism>
<evidence type="ECO:0000256" key="1">
    <source>
        <dbReference type="SAM" id="MobiDB-lite"/>
    </source>
</evidence>
<keyword evidence="2" id="KW-0614">Plasmid</keyword>